<dbReference type="PROSITE" id="PS50004">
    <property type="entry name" value="C2"/>
    <property type="match status" value="1"/>
</dbReference>
<dbReference type="SMART" id="SM00239">
    <property type="entry name" value="C2"/>
    <property type="match status" value="1"/>
</dbReference>
<proteinExistence type="predicted"/>
<dbReference type="AlphaFoldDB" id="A0A2S2QIV7"/>
<reference evidence="2" key="1">
    <citation type="submission" date="2018-04" db="EMBL/GenBank/DDBJ databases">
        <title>Transcriptome assembly of Sipha flava.</title>
        <authorList>
            <person name="Scully E.D."/>
            <person name="Geib S.M."/>
            <person name="Palmer N.A."/>
            <person name="Koch K."/>
            <person name="Bradshaw J."/>
            <person name="Heng-Moss T."/>
            <person name="Sarath G."/>
        </authorList>
    </citation>
    <scope>NUCLEOTIDE SEQUENCE</scope>
</reference>
<evidence type="ECO:0000259" key="1">
    <source>
        <dbReference type="PROSITE" id="PS50004"/>
    </source>
</evidence>
<feature type="domain" description="C2" evidence="1">
    <location>
        <begin position="463"/>
        <end position="597"/>
    </location>
</feature>
<dbReference type="InterPro" id="IPR000008">
    <property type="entry name" value="C2_dom"/>
</dbReference>
<organism evidence="2">
    <name type="scientific">Sipha flava</name>
    <name type="common">yellow sugarcane aphid</name>
    <dbReference type="NCBI Taxonomy" id="143950"/>
    <lineage>
        <taxon>Eukaryota</taxon>
        <taxon>Metazoa</taxon>
        <taxon>Ecdysozoa</taxon>
        <taxon>Arthropoda</taxon>
        <taxon>Hexapoda</taxon>
        <taxon>Insecta</taxon>
        <taxon>Pterygota</taxon>
        <taxon>Neoptera</taxon>
        <taxon>Paraneoptera</taxon>
        <taxon>Hemiptera</taxon>
        <taxon>Sternorrhyncha</taxon>
        <taxon>Aphidomorpha</taxon>
        <taxon>Aphidoidea</taxon>
        <taxon>Aphididae</taxon>
        <taxon>Sipha</taxon>
    </lineage>
</organism>
<dbReference type="OrthoDB" id="73919at2759"/>
<sequence>MRSPIILGETKQMLDWNGFSTDFDDFRFIKVPIWNNDKIIGHLSLSYAFSKSLIFQKYEDHFPIRNVDNIMDIEYSEKQQCELKTANISKSVNIVKKNAEDFENIVKSNLNLDEWLPNEKQTKIMKEKETQLFLDEWPSKVKPTKATKEKETQTNFKVRQFNKSIQTLVKMSNVSVQVNSDELEDPLDKTICCDVQNIFRCTHEFTFYIEKKCNSTFNYVTYQFPECVTTNTGKVITCHRMLRTYGNTNILHLITLPTTVSLESYFYNNYTRSAIVLNLHQNNNYLPEKISLLVSHLIEMGDKFKTSHITKSLILNNNSSMHESRHDICIKIHYKRVYHSFPSPDKQLRKSFSPHKSIKKNSKIIVDLTESDSDETSINKTYTLFKRNDKFDNATAENSTQTDPLSVKICYDYKIQTKKDIKEQPTITYDSCNLIENKSENIAHLSSSVMIENQPNQINTKSKKCNMNTSSDIFDDNDIFKAKVIIVGGYNLPMITLNGDTTPSAPTSYVILDNFLGSNLSTSSVVQKVNPVWNSEWTLILPKNKLIEGKWLILELWCKTYRNEYAGHDAKRDIRLGFIFVDLSALEYNFNQASGMYDVISETEKHQGKIKIIFSLINNIYPQINVNYGSQPIKESKINKPKERNMEKSNINLINEMIGSLQVENNYVNSRKYENPITVNEKHYEYVDLTEDSSPKHNNTSLKNKFSESYLKNGLNKNDNRSAMETISSVTSWTSSSDDILCSNNNSRVI</sequence>
<gene>
    <name evidence="2" type="ORF">g.36892</name>
</gene>
<dbReference type="SUPFAM" id="SSF49562">
    <property type="entry name" value="C2 domain (Calcium/lipid-binding domain, CaLB)"/>
    <property type="match status" value="1"/>
</dbReference>
<accession>A0A2S2QIV7</accession>
<protein>
    <recommendedName>
        <fullName evidence="1">C2 domain-containing protein</fullName>
    </recommendedName>
</protein>
<evidence type="ECO:0000313" key="2">
    <source>
        <dbReference type="EMBL" id="MBY77450.1"/>
    </source>
</evidence>
<name>A0A2S2QIV7_9HEMI</name>
<dbReference type="EMBL" id="GGMS01008247">
    <property type="protein sequence ID" value="MBY77450.1"/>
    <property type="molecule type" value="Transcribed_RNA"/>
</dbReference>
<dbReference type="InterPro" id="IPR035892">
    <property type="entry name" value="C2_domain_sf"/>
</dbReference>